<protein>
    <submittedName>
        <fullName evidence="2">Uncharacterized protein</fullName>
    </submittedName>
</protein>
<reference evidence="2 3" key="1">
    <citation type="journal article" date="2019" name="Int. J. Syst. Evol. Microbiol.">
        <title>Streptomyces cyaneochromogenes sp. nov., a blue pigment-producing actinomycete from manganese-contaminated soil.</title>
        <authorList>
            <person name="Tang X."/>
            <person name="Zhao J."/>
            <person name="Li K."/>
            <person name="Chen Z."/>
            <person name="Sun Y."/>
            <person name="Gao J."/>
        </authorList>
    </citation>
    <scope>NUCLEOTIDE SEQUENCE [LARGE SCALE GENOMIC DNA]</scope>
    <source>
        <strain evidence="2 3">MK-45</strain>
    </source>
</reference>
<name>A0A3Q9EQE8_9ACTN</name>
<dbReference type="KEGG" id="scya:EJ357_09075"/>
<sequence length="68" mass="6925">MFPGSCASRGRSRTRRTSRRTGAGGRTSGAAAAEKSKGKEVTHSLPLSTYSALGGLRQGPPPPAESPA</sequence>
<evidence type="ECO:0000256" key="1">
    <source>
        <dbReference type="SAM" id="MobiDB-lite"/>
    </source>
</evidence>
<feature type="compositionally biased region" description="Basic residues" evidence="1">
    <location>
        <begin position="10"/>
        <end position="19"/>
    </location>
</feature>
<proteinExistence type="predicted"/>
<evidence type="ECO:0000313" key="2">
    <source>
        <dbReference type="EMBL" id="AZQ33587.1"/>
    </source>
</evidence>
<evidence type="ECO:0000313" key="3">
    <source>
        <dbReference type="Proteomes" id="UP000280298"/>
    </source>
</evidence>
<gene>
    <name evidence="2" type="ORF">EJ357_09075</name>
</gene>
<organism evidence="2 3">
    <name type="scientific">Streptomyces cyaneochromogenes</name>
    <dbReference type="NCBI Taxonomy" id="2496836"/>
    <lineage>
        <taxon>Bacteria</taxon>
        <taxon>Bacillati</taxon>
        <taxon>Actinomycetota</taxon>
        <taxon>Actinomycetes</taxon>
        <taxon>Kitasatosporales</taxon>
        <taxon>Streptomycetaceae</taxon>
        <taxon>Streptomyces</taxon>
    </lineage>
</organism>
<dbReference type="EMBL" id="CP034539">
    <property type="protein sequence ID" value="AZQ33587.1"/>
    <property type="molecule type" value="Genomic_DNA"/>
</dbReference>
<dbReference type="AlphaFoldDB" id="A0A3Q9EQE8"/>
<feature type="region of interest" description="Disordered" evidence="1">
    <location>
        <begin position="1"/>
        <end position="68"/>
    </location>
</feature>
<feature type="compositionally biased region" description="Pro residues" evidence="1">
    <location>
        <begin position="59"/>
        <end position="68"/>
    </location>
</feature>
<keyword evidence="3" id="KW-1185">Reference proteome</keyword>
<dbReference type="Proteomes" id="UP000280298">
    <property type="component" value="Chromosome"/>
</dbReference>
<accession>A0A3Q9EQE8</accession>